<dbReference type="InterPro" id="IPR019860">
    <property type="entry name" value="Motility-assoc_ABC_perm_GldF"/>
</dbReference>
<evidence type="ECO:0000256" key="5">
    <source>
        <dbReference type="ARBA" id="ARBA00023136"/>
    </source>
</evidence>
<feature type="transmembrane region" description="Helical" evidence="6">
    <location>
        <begin position="773"/>
        <end position="796"/>
    </location>
</feature>
<feature type="transmembrane region" description="Helical" evidence="6">
    <location>
        <begin position="95"/>
        <end position="119"/>
    </location>
</feature>
<evidence type="ECO:0000313" key="9">
    <source>
        <dbReference type="EMBL" id="MCY1719853.1"/>
    </source>
</evidence>
<dbReference type="Pfam" id="PF23357">
    <property type="entry name" value="DUF7088"/>
    <property type="match status" value="1"/>
</dbReference>
<feature type="transmembrane region" description="Helical" evidence="6">
    <location>
        <begin position="139"/>
        <end position="161"/>
    </location>
</feature>
<evidence type="ECO:0000256" key="4">
    <source>
        <dbReference type="ARBA" id="ARBA00022989"/>
    </source>
</evidence>
<dbReference type="NCBIfam" id="TIGR03521">
    <property type="entry name" value="GldG"/>
    <property type="match status" value="1"/>
</dbReference>
<feature type="transmembrane region" description="Helical" evidence="6">
    <location>
        <begin position="250"/>
        <end position="271"/>
    </location>
</feature>
<feature type="transmembrane region" description="Helical" evidence="6">
    <location>
        <begin position="56"/>
        <end position="74"/>
    </location>
</feature>
<evidence type="ECO:0000259" key="7">
    <source>
        <dbReference type="Pfam" id="PF09822"/>
    </source>
</evidence>
<dbReference type="RefSeq" id="WP_343332187.1">
    <property type="nucleotide sequence ID" value="NZ_JAPOHD010000010.1"/>
</dbReference>
<feature type="domain" description="DUF7088" evidence="8">
    <location>
        <begin position="277"/>
        <end position="386"/>
    </location>
</feature>
<dbReference type="InterPro" id="IPR019196">
    <property type="entry name" value="ABC_transp_unknown"/>
</dbReference>
<evidence type="ECO:0000256" key="2">
    <source>
        <dbReference type="ARBA" id="ARBA00022475"/>
    </source>
</evidence>
<keyword evidence="5 6" id="KW-0472">Membrane</keyword>
<accession>A0A9X3F3S0</accession>
<dbReference type="InterPro" id="IPR055396">
    <property type="entry name" value="DUF7088"/>
</dbReference>
<dbReference type="Pfam" id="PF12679">
    <property type="entry name" value="ABC2_membrane_2"/>
    <property type="match status" value="1"/>
</dbReference>
<name>A0A9X3F3S0_9BACT</name>
<evidence type="ECO:0000256" key="6">
    <source>
        <dbReference type="SAM" id="Phobius"/>
    </source>
</evidence>
<dbReference type="PANTHER" id="PTHR30294">
    <property type="entry name" value="MEMBRANE COMPONENT OF ABC TRANSPORTER YHHJ-RELATED"/>
    <property type="match status" value="1"/>
</dbReference>
<dbReference type="EMBL" id="JAPOHD010000010">
    <property type="protein sequence ID" value="MCY1719853.1"/>
    <property type="molecule type" value="Genomic_DNA"/>
</dbReference>
<dbReference type="AlphaFoldDB" id="A0A9X3F3S0"/>
<keyword evidence="3 6" id="KW-0812">Transmembrane</keyword>
<dbReference type="InterPro" id="IPR019863">
    <property type="entry name" value="Motility-assoc_ABC-rel_GldG"/>
</dbReference>
<feature type="domain" description="ABC-type uncharacterised transport system" evidence="7">
    <location>
        <begin position="433"/>
        <end position="738"/>
    </location>
</feature>
<gene>
    <name evidence="9" type="primary">gldG</name>
    <name evidence="9" type="ORF">OU798_05835</name>
</gene>
<dbReference type="NCBIfam" id="TIGR03518">
    <property type="entry name" value="ABC_perm_GldF"/>
    <property type="match status" value="1"/>
</dbReference>
<comment type="subcellular location">
    <subcellularLocation>
        <location evidence="1">Cell membrane</location>
        <topology evidence="1">Multi-pass membrane protein</topology>
    </subcellularLocation>
</comment>
<feature type="transmembrane region" description="Helical" evidence="6">
    <location>
        <begin position="12"/>
        <end position="36"/>
    </location>
</feature>
<sequence length="804" mass="91030">MFSLFKKEIKTFLGSLIGYLAVLVFLLVSGLFLWVFPGTYNIPDNGYATLEGLFSLAPWLYLFLVPAITMRFFADEKRSGTIEILLTRPVSDFHLVLAKFLAGLVLVVFSLLPTLLYFLSVYLLGNPVGSIDVGATWGSFFGLFFLAIIYVAIGVFASALTDNQIVSFILAMAVCFIFYLGFEFVASSGVPYLLEQILNYLSINSHYLSASRGVIDLQDVVYFLGMTLMFLYATGLVLRKGKLKAGKAKLNALLSGLGMLFLFFVSTNFLYRIDLTSDKRYSLSQVSKEIAASILEPVSIEFFLEGELEPGLKKLQNEVFEKIAVLNAYSDKPLRLKVTDLYAIASEEKREQLIEDLYVKGIVPTSFRHKTEKGVTTKLIFPGALIRMGNKEVAVNFLKYNQDFSHEYNFNHSAESVEFELVNAFQKLMRSKKSTVAFLEGQGEFDAYQVMDFANALSADFDVTRISVEMLGKYADNFDVLIVAGPTRPFEEADKFVIDQYIMNGGKVMWLIDPVQVDSDSLSRGFQTYAFPRDINLGDQLFKYGARLNYELLQDVDCSQIPVNTAPTDTQAKFTLHHWYYSPLLTPNDDHPLSRNLNRVLSEFVSSVDTISGNNNLTKSVILTTSPYARKVKSPSSVSLQNINNPPARELFTIPFIPVGVLIEGEFTSLYKNRMVEQLGYSSNLVLNESKTTKMVVIADAGLIANKVNYSGQSPQIQQLGYDRVVNRTWGNKEFLLNTVFYLNDDRGIMQLRNRTLKMRLLDQVKLREEKAFWQWLNILLPLLTVVLFGLFYNFIRRYRYSRK</sequence>
<organism evidence="9 10">
    <name type="scientific">Draconibacterium aestuarii</name>
    <dbReference type="NCBI Taxonomy" id="2998507"/>
    <lineage>
        <taxon>Bacteria</taxon>
        <taxon>Pseudomonadati</taxon>
        <taxon>Bacteroidota</taxon>
        <taxon>Bacteroidia</taxon>
        <taxon>Marinilabiliales</taxon>
        <taxon>Prolixibacteraceae</taxon>
        <taxon>Draconibacterium</taxon>
    </lineage>
</organism>
<comment type="caution">
    <text evidence="9">The sequence shown here is derived from an EMBL/GenBank/DDBJ whole genome shotgun (WGS) entry which is preliminary data.</text>
</comment>
<dbReference type="GO" id="GO:0140359">
    <property type="term" value="F:ABC-type transporter activity"/>
    <property type="evidence" value="ECO:0007669"/>
    <property type="project" value="InterPro"/>
</dbReference>
<keyword evidence="10" id="KW-1185">Reference proteome</keyword>
<protein>
    <submittedName>
        <fullName evidence="9">Gliding motility-associated ABC transporter substrate-binding protein GldG</fullName>
    </submittedName>
</protein>
<dbReference type="Proteomes" id="UP001145087">
    <property type="component" value="Unassembled WGS sequence"/>
</dbReference>
<keyword evidence="2" id="KW-1003">Cell membrane</keyword>
<reference evidence="9" key="1">
    <citation type="submission" date="2022-11" db="EMBL/GenBank/DDBJ databases">
        <title>Marilongibacter aestuarii gen. nov., sp. nov., isolated from tidal flat sediment.</title>
        <authorList>
            <person name="Jiayan W."/>
        </authorList>
    </citation>
    <scope>NUCLEOTIDE SEQUENCE</scope>
    <source>
        <strain evidence="9">Z1-6</strain>
    </source>
</reference>
<keyword evidence="4 6" id="KW-1133">Transmembrane helix</keyword>
<proteinExistence type="predicted"/>
<evidence type="ECO:0000256" key="3">
    <source>
        <dbReference type="ARBA" id="ARBA00022692"/>
    </source>
</evidence>
<dbReference type="PANTHER" id="PTHR30294:SF29">
    <property type="entry name" value="MULTIDRUG ABC TRANSPORTER PERMEASE YBHS-RELATED"/>
    <property type="match status" value="1"/>
</dbReference>
<evidence type="ECO:0000259" key="8">
    <source>
        <dbReference type="Pfam" id="PF23357"/>
    </source>
</evidence>
<dbReference type="InterPro" id="IPR051449">
    <property type="entry name" value="ABC-2_transporter_component"/>
</dbReference>
<feature type="transmembrane region" description="Helical" evidence="6">
    <location>
        <begin position="168"/>
        <end position="194"/>
    </location>
</feature>
<feature type="transmembrane region" description="Helical" evidence="6">
    <location>
        <begin position="220"/>
        <end position="238"/>
    </location>
</feature>
<dbReference type="Pfam" id="PF09822">
    <property type="entry name" value="ABC_transp_aux"/>
    <property type="match status" value="1"/>
</dbReference>
<evidence type="ECO:0000256" key="1">
    <source>
        <dbReference type="ARBA" id="ARBA00004651"/>
    </source>
</evidence>
<evidence type="ECO:0000313" key="10">
    <source>
        <dbReference type="Proteomes" id="UP001145087"/>
    </source>
</evidence>
<dbReference type="GO" id="GO:0005886">
    <property type="term" value="C:plasma membrane"/>
    <property type="evidence" value="ECO:0007669"/>
    <property type="project" value="UniProtKB-SubCell"/>
</dbReference>